<sequence length="153" mass="16438">MPACAGRGTTTQLQTHSNSVDAGRHYGFQKLEFKEHIYRSQEVAAALPVTPATQAAVTQGQRNSTPNRCSDTRARAEGALEPEKYAKQTLGAQLCLLAYTVEGETGARLPSAYSSACAANGTTSYECMPQTSSIAPRNSGAAEHFLYRHVRSQ</sequence>
<organism evidence="1">
    <name type="scientific">Mytilinidion resinicola</name>
    <dbReference type="NCBI Taxonomy" id="574789"/>
    <lineage>
        <taxon>Eukaryota</taxon>
        <taxon>Fungi</taxon>
        <taxon>Dikarya</taxon>
        <taxon>Ascomycota</taxon>
        <taxon>Pezizomycotina</taxon>
        <taxon>Dothideomycetes</taxon>
        <taxon>Pleosporomycetidae</taxon>
        <taxon>Mytilinidiales</taxon>
        <taxon>Mytilinidiaceae</taxon>
        <taxon>Mytilinidion</taxon>
    </lineage>
</organism>
<gene>
    <name evidence="1 3" type="ORF">BDZ99DRAFT_565440</name>
</gene>
<reference evidence="3" key="3">
    <citation type="submission" date="2025-04" db="UniProtKB">
        <authorList>
            <consortium name="RefSeq"/>
        </authorList>
    </citation>
    <scope>IDENTIFICATION</scope>
    <source>
        <strain evidence="3">CBS 304.34</strain>
    </source>
</reference>
<evidence type="ECO:0000313" key="1">
    <source>
        <dbReference type="EMBL" id="KAF2817739.1"/>
    </source>
</evidence>
<dbReference type="EMBL" id="MU003692">
    <property type="protein sequence ID" value="KAF2817739.1"/>
    <property type="molecule type" value="Genomic_DNA"/>
</dbReference>
<keyword evidence="2" id="KW-1185">Reference proteome</keyword>
<name>A0A6A6ZAL0_9PEZI</name>
<dbReference type="GeneID" id="54468369"/>
<evidence type="ECO:0000313" key="2">
    <source>
        <dbReference type="Proteomes" id="UP000504636"/>
    </source>
</evidence>
<proteinExistence type="predicted"/>
<evidence type="ECO:0000313" key="3">
    <source>
        <dbReference type="RefSeq" id="XP_033584703.1"/>
    </source>
</evidence>
<accession>A0A6A6ZAL0</accession>
<dbReference type="AlphaFoldDB" id="A0A6A6ZAL0"/>
<reference evidence="1 3" key="1">
    <citation type="journal article" date="2020" name="Stud. Mycol.">
        <title>101 Dothideomycetes genomes: a test case for predicting lifestyles and emergence of pathogens.</title>
        <authorList>
            <person name="Haridas S."/>
            <person name="Albert R."/>
            <person name="Binder M."/>
            <person name="Bloem J."/>
            <person name="Labutti K."/>
            <person name="Salamov A."/>
            <person name="Andreopoulos B."/>
            <person name="Baker S."/>
            <person name="Barry K."/>
            <person name="Bills G."/>
            <person name="Bluhm B."/>
            <person name="Cannon C."/>
            <person name="Castanera R."/>
            <person name="Culley D."/>
            <person name="Daum C."/>
            <person name="Ezra D."/>
            <person name="Gonzalez J."/>
            <person name="Henrissat B."/>
            <person name="Kuo A."/>
            <person name="Liang C."/>
            <person name="Lipzen A."/>
            <person name="Lutzoni F."/>
            <person name="Magnuson J."/>
            <person name="Mondo S."/>
            <person name="Nolan M."/>
            <person name="Ohm R."/>
            <person name="Pangilinan J."/>
            <person name="Park H.-J."/>
            <person name="Ramirez L."/>
            <person name="Alfaro M."/>
            <person name="Sun H."/>
            <person name="Tritt A."/>
            <person name="Yoshinaga Y."/>
            <person name="Zwiers L.-H."/>
            <person name="Turgeon B."/>
            <person name="Goodwin S."/>
            <person name="Spatafora J."/>
            <person name="Crous P."/>
            <person name="Grigoriev I."/>
        </authorList>
    </citation>
    <scope>NUCLEOTIDE SEQUENCE</scope>
    <source>
        <strain evidence="1 3">CBS 304.34</strain>
    </source>
</reference>
<reference evidence="3" key="2">
    <citation type="submission" date="2020-04" db="EMBL/GenBank/DDBJ databases">
        <authorList>
            <consortium name="NCBI Genome Project"/>
        </authorList>
    </citation>
    <scope>NUCLEOTIDE SEQUENCE</scope>
    <source>
        <strain evidence="3">CBS 304.34</strain>
    </source>
</reference>
<dbReference type="RefSeq" id="XP_033584703.1">
    <property type="nucleotide sequence ID" value="XM_033727476.1"/>
</dbReference>
<protein>
    <submittedName>
        <fullName evidence="1 3">Uncharacterized protein</fullName>
    </submittedName>
</protein>
<dbReference type="Proteomes" id="UP000504636">
    <property type="component" value="Unplaced"/>
</dbReference>